<protein>
    <submittedName>
        <fullName evidence="1">Uncharacterized protein</fullName>
    </submittedName>
</protein>
<reference evidence="1 2" key="1">
    <citation type="submission" date="2019-01" db="EMBL/GenBank/DDBJ databases">
        <title>Coherence of Microcystis species and biogeography revealed through population genomics.</title>
        <authorList>
            <person name="Perez-Carrascal O.M."/>
            <person name="Terrat Y."/>
            <person name="Giani A."/>
            <person name="Fortin N."/>
            <person name="Tromas N."/>
            <person name="Shapiro B.J."/>
        </authorList>
    </citation>
    <scope>NUCLEOTIDE SEQUENCE [LARGE SCALE GENOMIC DNA]</scope>
    <source>
        <strain evidence="1">Mw_MB_S_20031200_S109D</strain>
    </source>
</reference>
<dbReference type="Gene3D" id="2.60.40.10">
    <property type="entry name" value="Immunoglobulins"/>
    <property type="match status" value="8"/>
</dbReference>
<organism evidence="1 2">
    <name type="scientific">Microcystis wesenbergii Mw_MB_S_20031200_S109D</name>
    <dbReference type="NCBI Taxonomy" id="2486241"/>
    <lineage>
        <taxon>Bacteria</taxon>
        <taxon>Bacillati</taxon>
        <taxon>Cyanobacteriota</taxon>
        <taxon>Cyanophyceae</taxon>
        <taxon>Oscillatoriophycideae</taxon>
        <taxon>Chroococcales</taxon>
        <taxon>Microcystaceae</taxon>
        <taxon>Microcystis</taxon>
    </lineage>
</organism>
<dbReference type="EMBL" id="SFAP01000152">
    <property type="protein sequence ID" value="TRV23048.1"/>
    <property type="molecule type" value="Genomic_DNA"/>
</dbReference>
<name>A0A552LS50_9CHRO</name>
<dbReference type="InterPro" id="IPR013783">
    <property type="entry name" value="Ig-like_fold"/>
</dbReference>
<proteinExistence type="predicted"/>
<accession>A0A552LS50</accession>
<comment type="caution">
    <text evidence="1">The sequence shown here is derived from an EMBL/GenBank/DDBJ whole genome shotgun (WGS) entry which is preliminary data.</text>
</comment>
<evidence type="ECO:0000313" key="2">
    <source>
        <dbReference type="Proteomes" id="UP000318616"/>
    </source>
</evidence>
<feature type="non-terminal residue" evidence="1">
    <location>
        <position position="1154"/>
    </location>
</feature>
<gene>
    <name evidence="1" type="ORF">EWV88_12400</name>
</gene>
<evidence type="ECO:0000313" key="1">
    <source>
        <dbReference type="EMBL" id="TRV23048.1"/>
    </source>
</evidence>
<dbReference type="AlphaFoldDB" id="A0A552LS50"/>
<dbReference type="Proteomes" id="UP000318616">
    <property type="component" value="Unassembled WGS sequence"/>
</dbReference>
<sequence>MNSAVTNITYTFGGGATGATITGLPAGVTATVSGSTVTISGSPNTTTGSPFSYTVSTTGGCGTQTLTGTITVNPSVTLTLTSAAATTTQTVCVNSTITNITYTFGGGATGATVTGLPAGVTATVSGSTVTISGSPTTTTGSPFSYTITTTGGCGTQSLTGTITVNPNVTLSLTSGAATTSQTVCVNSAITNIIYTFGGGATGATVTGLPTGVTATVSGSTVTISGSPTTSTGSPFSYTVSTTGGCGTQTLTGSIIVRPTSTLTLTTAATTANQSVCINASISGIVYSFGGSATGVTVSGLPSGVSATVSGNLVLISGAPNTITGSPFSYTISTTGGCNPQTLNGTITVNPLVTLSLTSVASTTNQSICINTALNPITYTFGNGATGANVTGLPAGVTASVSGSTVTISGSPTTITGSPFYYTVTTTGGCGNQSLNGTITVRPLATLSLISSAATTTQTVCINNPINTISYSFANGATGATVIGLPTGVTATISGSTVTISGTPTITSGSPFTYTVTTTGGCGTATLNGTITVTPNVTLTLTSAVSTTSQTLCTNSPISTITYTFGGSATGATVSGLPPGVTATVSGSTVSITGSPTSTTGSPFSYTVSTTGGCSSQSLSGTITVNPGVTLTLTSGSSTTNQTVCINTPISNTTYNFGGGATGVTVTGLPAGVTASVSGSTVTISGSPTTISGSPFNYTVTTTGGCGVISLIGTITVNPNVTLSLTSLPATTSQTVCINTSLTTIVYTLGNGATGATVTGLPAGVTASVSGSTVTISGSPTTVTGSPFTYTVTTTGGCSSQSLSGTITVNPNVTLSLTSATATTAQTVCINTPITNIVYTLGNGATGATVTGLPAGVTATVSGSTVTISGSPTTVTGSPFTYTVTTTGGCSSQSLSGTITVNPNVTLSLTSAAATTSQSVCINTAISNIVYTLGNGATGATVTGLPAGVTAAVSGSTVTISGSPTTTTGSPFAYTVTTTGGCSSQTLSGTITVDPNVTLTLTSLAATTAQTICINTPITNIVYTLGNGATGATVTGLPAGVTASVSGSTVTISGSPTTTTGSPFSYTVTTTGGCSSQSLTGTITVNPNVTLTLTSAAANTAQTVCINTSINNIVYTLGNGATGATVTGLPAGVTASVSGSTVTISGSPTTTTGSP</sequence>